<proteinExistence type="predicted"/>
<reference evidence="1 2" key="1">
    <citation type="journal article" date="2019" name="Nat. Ecol. Evol.">
        <title>Megaphylogeny resolves global patterns of mushroom evolution.</title>
        <authorList>
            <person name="Varga T."/>
            <person name="Krizsan K."/>
            <person name="Foldi C."/>
            <person name="Dima B."/>
            <person name="Sanchez-Garcia M."/>
            <person name="Sanchez-Ramirez S."/>
            <person name="Szollosi G.J."/>
            <person name="Szarkandi J.G."/>
            <person name="Papp V."/>
            <person name="Albert L."/>
            <person name="Andreopoulos W."/>
            <person name="Angelini C."/>
            <person name="Antonin V."/>
            <person name="Barry K.W."/>
            <person name="Bougher N.L."/>
            <person name="Buchanan P."/>
            <person name="Buyck B."/>
            <person name="Bense V."/>
            <person name="Catcheside P."/>
            <person name="Chovatia M."/>
            <person name="Cooper J."/>
            <person name="Damon W."/>
            <person name="Desjardin D."/>
            <person name="Finy P."/>
            <person name="Geml J."/>
            <person name="Haridas S."/>
            <person name="Hughes K."/>
            <person name="Justo A."/>
            <person name="Karasinski D."/>
            <person name="Kautmanova I."/>
            <person name="Kiss B."/>
            <person name="Kocsube S."/>
            <person name="Kotiranta H."/>
            <person name="LaButti K.M."/>
            <person name="Lechner B.E."/>
            <person name="Liimatainen K."/>
            <person name="Lipzen A."/>
            <person name="Lukacs Z."/>
            <person name="Mihaltcheva S."/>
            <person name="Morgado L.N."/>
            <person name="Niskanen T."/>
            <person name="Noordeloos M.E."/>
            <person name="Ohm R.A."/>
            <person name="Ortiz-Santana B."/>
            <person name="Ovrebo C."/>
            <person name="Racz N."/>
            <person name="Riley R."/>
            <person name="Savchenko A."/>
            <person name="Shiryaev A."/>
            <person name="Soop K."/>
            <person name="Spirin V."/>
            <person name="Szebenyi C."/>
            <person name="Tomsovsky M."/>
            <person name="Tulloss R.E."/>
            <person name="Uehling J."/>
            <person name="Grigoriev I.V."/>
            <person name="Vagvolgyi C."/>
            <person name="Papp T."/>
            <person name="Martin F.M."/>
            <person name="Miettinen O."/>
            <person name="Hibbett D.S."/>
            <person name="Nagy L.G."/>
        </authorList>
    </citation>
    <scope>NUCLEOTIDE SEQUENCE [LARGE SCALE GENOMIC DNA]</scope>
    <source>
        <strain evidence="1 2">CBS 962.96</strain>
    </source>
</reference>
<name>A0A4S8MVA1_DENBC</name>
<dbReference type="Proteomes" id="UP000297245">
    <property type="component" value="Unassembled WGS sequence"/>
</dbReference>
<evidence type="ECO:0000313" key="1">
    <source>
        <dbReference type="EMBL" id="THV07210.1"/>
    </source>
</evidence>
<dbReference type="EMBL" id="ML179038">
    <property type="protein sequence ID" value="THV07210.1"/>
    <property type="molecule type" value="Genomic_DNA"/>
</dbReference>
<protein>
    <submittedName>
        <fullName evidence="1">Uncharacterized protein</fullName>
    </submittedName>
</protein>
<evidence type="ECO:0000313" key="2">
    <source>
        <dbReference type="Proteomes" id="UP000297245"/>
    </source>
</evidence>
<sequence length="254" mass="27866">MGATPPAENHIMGREDSSAQRLDLLDDNAFQSNIESRDETKTEVGVELPVPLPPPLPVPGIWGFKIGLPKPDLLVFDFVVNEEIAIKWGLNSRSGDDNNAILGSGKPRLVLHLLCLPAWEMLQAKLDEWQKTVVTEPTLEARAHFIWTLQTPWPPQGSLIIEANKGKNCGKTILPQHLIGISALDITSNVQVGDNTFQLIQLTPMPHCFALHASMTEPQLDMACFSQFVEMQTNQAGPSSIIASTTVEVHPSIL</sequence>
<dbReference type="OrthoDB" id="432299at2759"/>
<keyword evidence="2" id="KW-1185">Reference proteome</keyword>
<gene>
    <name evidence="1" type="ORF">K435DRAFT_772585</name>
</gene>
<dbReference type="AlphaFoldDB" id="A0A4S8MVA1"/>
<organism evidence="1 2">
    <name type="scientific">Dendrothele bispora (strain CBS 962.96)</name>
    <dbReference type="NCBI Taxonomy" id="1314807"/>
    <lineage>
        <taxon>Eukaryota</taxon>
        <taxon>Fungi</taxon>
        <taxon>Dikarya</taxon>
        <taxon>Basidiomycota</taxon>
        <taxon>Agaricomycotina</taxon>
        <taxon>Agaricomycetes</taxon>
        <taxon>Agaricomycetidae</taxon>
        <taxon>Agaricales</taxon>
        <taxon>Agaricales incertae sedis</taxon>
        <taxon>Dendrothele</taxon>
    </lineage>
</organism>
<accession>A0A4S8MVA1</accession>